<protein>
    <submittedName>
        <fullName evidence="1">Orotate phosphoribosyltransferase</fullName>
    </submittedName>
</protein>
<dbReference type="EMBL" id="FJ601374">
    <property type="protein sequence ID" value="ACN62979.1"/>
    <property type="molecule type" value="Genomic_DNA"/>
</dbReference>
<keyword evidence="1" id="KW-0328">Glycosyltransferase</keyword>
<name>C0KGN6_9BURK</name>
<dbReference type="GO" id="GO:0016757">
    <property type="term" value="F:glycosyltransferase activity"/>
    <property type="evidence" value="ECO:0007669"/>
    <property type="project" value="UniProtKB-KW"/>
</dbReference>
<organism evidence="1">
    <name type="scientific">Diaphorobacter sp. PCA039</name>
    <dbReference type="NCBI Taxonomy" id="266831"/>
    <lineage>
        <taxon>Bacteria</taxon>
        <taxon>Pseudomonadati</taxon>
        <taxon>Pseudomonadota</taxon>
        <taxon>Betaproteobacteria</taxon>
        <taxon>Burkholderiales</taxon>
        <taxon>Comamonadaceae</taxon>
        <taxon>Diaphorobacter</taxon>
    </lineage>
</organism>
<dbReference type="AlphaFoldDB" id="C0KGN6"/>
<sequence>MVHVLPILGGLLLAVEGDRNGMRRGTRGADQRDGFARGGAGAHHVVDDEHLALKRRAHQRAALAMVLGLFAVVGKGHVLAQPRQLHRHRGGQRNAFVGGAEDHVELDAAGHQGLCIELRQPPELGAVVEQTGVEEIRAQAACLGLEFTKAQHP</sequence>
<keyword evidence="1" id="KW-0808">Transferase</keyword>
<evidence type="ECO:0000313" key="1">
    <source>
        <dbReference type="EMBL" id="ACN62979.1"/>
    </source>
</evidence>
<accession>C0KGN6</accession>
<reference evidence="1" key="1">
    <citation type="journal article" date="2010" name="World J. Microbiol. Biotechnol.">
        <title>A novel degradation pathway of chloroaniline in Diaphorobacter sp. PCA039 entails initial hydroxylation.</title>
        <authorList>
            <person name="Zhang T."/>
            <person name="Ren H.F."/>
            <person name="Liu Y."/>
            <person name="Zhu B.L."/>
            <person name="Liu Z.P."/>
            <person name="Liu S.J."/>
        </authorList>
    </citation>
    <scope>NUCLEOTIDE SEQUENCE</scope>
    <source>
        <strain evidence="1">PCA039</strain>
    </source>
</reference>
<proteinExistence type="predicted"/>
<gene>
    <name evidence="1" type="primary">pcaS</name>
</gene>